<reference evidence="1 2" key="1">
    <citation type="submission" date="2019-02" db="EMBL/GenBank/DDBJ databases">
        <title>Deep-cultivation of Planctomycetes and their phenomic and genomic characterization uncovers novel biology.</title>
        <authorList>
            <person name="Wiegand S."/>
            <person name="Jogler M."/>
            <person name="Boedeker C."/>
            <person name="Pinto D."/>
            <person name="Vollmers J."/>
            <person name="Rivas-Marin E."/>
            <person name="Kohn T."/>
            <person name="Peeters S.H."/>
            <person name="Heuer A."/>
            <person name="Rast P."/>
            <person name="Oberbeckmann S."/>
            <person name="Bunk B."/>
            <person name="Jeske O."/>
            <person name="Meyerdierks A."/>
            <person name="Storesund J.E."/>
            <person name="Kallscheuer N."/>
            <person name="Luecker S."/>
            <person name="Lage O.M."/>
            <person name="Pohl T."/>
            <person name="Merkel B.J."/>
            <person name="Hornburger P."/>
            <person name="Mueller R.-W."/>
            <person name="Bruemmer F."/>
            <person name="Labrenz M."/>
            <person name="Spormann A.M."/>
            <person name="Op Den Camp H."/>
            <person name="Overmann J."/>
            <person name="Amann R."/>
            <person name="Jetten M.S.M."/>
            <person name="Mascher T."/>
            <person name="Medema M.H."/>
            <person name="Devos D.P."/>
            <person name="Kaster A.-K."/>
            <person name="Ovreas L."/>
            <person name="Rohde M."/>
            <person name="Galperin M.Y."/>
            <person name="Jogler C."/>
        </authorList>
    </citation>
    <scope>NUCLEOTIDE SEQUENCE [LARGE SCALE GENOMIC DNA]</scope>
    <source>
        <strain evidence="1 2">Pla52o</strain>
    </source>
</reference>
<dbReference type="EMBL" id="SJPT01000005">
    <property type="protein sequence ID" value="TWU22010.1"/>
    <property type="molecule type" value="Genomic_DNA"/>
</dbReference>
<protein>
    <submittedName>
        <fullName evidence="1">Uncharacterized protein</fullName>
    </submittedName>
</protein>
<gene>
    <name evidence="1" type="ORF">Pla52o_30580</name>
</gene>
<evidence type="ECO:0000313" key="1">
    <source>
        <dbReference type="EMBL" id="TWU22010.1"/>
    </source>
</evidence>
<comment type="caution">
    <text evidence="1">The sequence shown here is derived from an EMBL/GenBank/DDBJ whole genome shotgun (WGS) entry which is preliminary data.</text>
</comment>
<organism evidence="1 2">
    <name type="scientific">Novipirellula galeiformis</name>
    <dbReference type="NCBI Taxonomy" id="2528004"/>
    <lineage>
        <taxon>Bacteria</taxon>
        <taxon>Pseudomonadati</taxon>
        <taxon>Planctomycetota</taxon>
        <taxon>Planctomycetia</taxon>
        <taxon>Pirellulales</taxon>
        <taxon>Pirellulaceae</taxon>
        <taxon>Novipirellula</taxon>
    </lineage>
</organism>
<keyword evidence="2" id="KW-1185">Reference proteome</keyword>
<proteinExistence type="predicted"/>
<sequence length="44" mass="4363">MATGVRYQEVNPAGDSHWGSGFLKAHFRSAAGGSGGISPTGATA</sequence>
<evidence type="ECO:0000313" key="2">
    <source>
        <dbReference type="Proteomes" id="UP000316304"/>
    </source>
</evidence>
<name>A0A5C6CBK3_9BACT</name>
<accession>A0A5C6CBK3</accession>
<dbReference type="AlphaFoldDB" id="A0A5C6CBK3"/>
<dbReference type="Proteomes" id="UP000316304">
    <property type="component" value="Unassembled WGS sequence"/>
</dbReference>